<dbReference type="AlphaFoldDB" id="A0A941GWU7"/>
<evidence type="ECO:0000313" key="2">
    <source>
        <dbReference type="EMBL" id="MBR8829500.1"/>
    </source>
</evidence>
<organism evidence="2 3">
    <name type="scientific">Gomphosphaeria aponina SAG 52.96 = DSM 107014</name>
    <dbReference type="NCBI Taxonomy" id="1521640"/>
    <lineage>
        <taxon>Bacteria</taxon>
        <taxon>Bacillati</taxon>
        <taxon>Cyanobacteriota</taxon>
        <taxon>Cyanophyceae</taxon>
        <taxon>Oscillatoriophycideae</taxon>
        <taxon>Chroococcales</taxon>
        <taxon>Gomphosphaeriaceae</taxon>
        <taxon>Gomphosphaeria</taxon>
    </lineage>
</organism>
<keyword evidence="1" id="KW-0472">Membrane</keyword>
<dbReference type="Proteomes" id="UP000767446">
    <property type="component" value="Unassembled WGS sequence"/>
</dbReference>
<keyword evidence="1" id="KW-0812">Transmembrane</keyword>
<dbReference type="EMBL" id="JADQBC010000140">
    <property type="protein sequence ID" value="MBR8829500.1"/>
    <property type="molecule type" value="Genomic_DNA"/>
</dbReference>
<comment type="caution">
    <text evidence="2">The sequence shown here is derived from an EMBL/GenBank/DDBJ whole genome shotgun (WGS) entry which is preliminary data.</text>
</comment>
<name>A0A941GWU7_9CHRO</name>
<protein>
    <submittedName>
        <fullName evidence="2">Uncharacterized protein</fullName>
    </submittedName>
</protein>
<feature type="transmembrane region" description="Helical" evidence="1">
    <location>
        <begin position="38"/>
        <end position="56"/>
    </location>
</feature>
<gene>
    <name evidence="2" type="ORF">DSM107014_16660</name>
</gene>
<sequence>MPSPAALNYERTAKKARILGKTATDTRLRPMSREQIQVYYHAALAAFVAAWDAYIAEGRRQRAEGRRKTLTIIKF</sequence>
<keyword evidence="1" id="KW-1133">Transmembrane helix</keyword>
<proteinExistence type="predicted"/>
<evidence type="ECO:0000313" key="3">
    <source>
        <dbReference type="Proteomes" id="UP000767446"/>
    </source>
</evidence>
<accession>A0A941GWU7</accession>
<reference evidence="2" key="1">
    <citation type="submission" date="2021-02" db="EMBL/GenBank/DDBJ databases">
        <title>Metagenome analyses of Stigonema ocellatum DSM 106950, Chlorogloea purpurea SAG 13.99 and Gomphosphaeria aponina DSM 107014.</title>
        <authorList>
            <person name="Marter P."/>
            <person name="Huang S."/>
        </authorList>
    </citation>
    <scope>NUCLEOTIDE SEQUENCE</scope>
    <source>
        <strain evidence="2">JP213</strain>
    </source>
</reference>
<evidence type="ECO:0000256" key="1">
    <source>
        <dbReference type="SAM" id="Phobius"/>
    </source>
</evidence>